<dbReference type="RefSeq" id="WP_012486808.1">
    <property type="nucleotide sequence ID" value="NC_010995.1"/>
</dbReference>
<dbReference type="eggNOG" id="COG2971">
    <property type="taxonomic scope" value="Bacteria"/>
</dbReference>
<proteinExistence type="predicted"/>
<evidence type="ECO:0000259" key="1">
    <source>
        <dbReference type="Pfam" id="PF01869"/>
    </source>
</evidence>
<dbReference type="KEGG" id="cja:CJA_1160"/>
<dbReference type="InterPro" id="IPR043129">
    <property type="entry name" value="ATPase_NBD"/>
</dbReference>
<sequence length="307" mass="32505">MGKVPLGEQTLYIGIDGGGTKCRARIITDDQRVLGTGVGGPANPFHGVQQTKDSIRTAAELAAQEAGLSPADMGRLIAGVGLAGVNVPSLYTVMNQWHHPFKQMFLTTDLHIACLGAHNRDEGAVMIAGTGSCGYSYVNERALFLGGHGFPIGDKGSGAWLGLEAIKAILLASDNLGPQTSLSDPIADLLQAKGVMIVDKLFGARSADYARFAIYVMDAADAGDEVAVRIVKDGATYMSDVARRLWATQPGRMSIIGGLAPRLVPWMDADIANRLSPALNQPEFGAVYFARQAMKKMLSIEPVSSFS</sequence>
<dbReference type="OrthoDB" id="9816014at2"/>
<dbReference type="Gene3D" id="3.30.420.40">
    <property type="match status" value="2"/>
</dbReference>
<dbReference type="Proteomes" id="UP000001036">
    <property type="component" value="Chromosome"/>
</dbReference>
<dbReference type="SUPFAM" id="SSF53067">
    <property type="entry name" value="Actin-like ATPase domain"/>
    <property type="match status" value="2"/>
</dbReference>
<reference evidence="2 3" key="1">
    <citation type="journal article" date="2008" name="J. Bacteriol.">
        <title>Insights into plant cell wall degradation from the genome sequence of the soil bacterium Cellvibrio japonicus.</title>
        <authorList>
            <person name="Deboy R.T."/>
            <person name="Mongodin E.F."/>
            <person name="Fouts D.E."/>
            <person name="Tailford L.E."/>
            <person name="Khouri H."/>
            <person name="Emerson J.B."/>
            <person name="Mohamoud Y."/>
            <person name="Watkins K."/>
            <person name="Henrissat B."/>
            <person name="Gilbert H.J."/>
            <person name="Nelson K.E."/>
        </authorList>
    </citation>
    <scope>NUCLEOTIDE SEQUENCE [LARGE SCALE GENOMIC DNA]</scope>
    <source>
        <strain evidence="2 3">Ueda107</strain>
    </source>
</reference>
<dbReference type="HOGENOM" id="CLU_016274_2_0_6"/>
<organism evidence="2 3">
    <name type="scientific">Cellvibrio japonicus (strain Ueda107)</name>
    <name type="common">Pseudomonas fluorescens subsp. cellulosa</name>
    <dbReference type="NCBI Taxonomy" id="498211"/>
    <lineage>
        <taxon>Bacteria</taxon>
        <taxon>Pseudomonadati</taxon>
        <taxon>Pseudomonadota</taxon>
        <taxon>Gammaproteobacteria</taxon>
        <taxon>Cellvibrionales</taxon>
        <taxon>Cellvibrionaceae</taxon>
        <taxon>Cellvibrio</taxon>
    </lineage>
</organism>
<dbReference type="InterPro" id="IPR052519">
    <property type="entry name" value="Euk-type_GlcNAc_Kinase"/>
</dbReference>
<gene>
    <name evidence="2" type="ordered locus">CJA_1160</name>
</gene>
<keyword evidence="3" id="KW-1185">Reference proteome</keyword>
<name>B3PBU6_CELJU</name>
<accession>B3PBU6</accession>
<dbReference type="PANTHER" id="PTHR43190">
    <property type="entry name" value="N-ACETYL-D-GLUCOSAMINE KINASE"/>
    <property type="match status" value="1"/>
</dbReference>
<dbReference type="PANTHER" id="PTHR43190:SF3">
    <property type="entry name" value="N-ACETYL-D-GLUCOSAMINE KINASE"/>
    <property type="match status" value="1"/>
</dbReference>
<evidence type="ECO:0000313" key="2">
    <source>
        <dbReference type="EMBL" id="ACE86180.1"/>
    </source>
</evidence>
<dbReference type="Pfam" id="PF01869">
    <property type="entry name" value="BcrAD_BadFG"/>
    <property type="match status" value="1"/>
</dbReference>
<evidence type="ECO:0000313" key="3">
    <source>
        <dbReference type="Proteomes" id="UP000001036"/>
    </source>
</evidence>
<dbReference type="EMBL" id="CP000934">
    <property type="protein sequence ID" value="ACE86180.1"/>
    <property type="molecule type" value="Genomic_DNA"/>
</dbReference>
<feature type="domain" description="ATPase BadF/BadG/BcrA/BcrD type" evidence="1">
    <location>
        <begin position="13"/>
        <end position="247"/>
    </location>
</feature>
<dbReference type="NCBIfam" id="NF046058">
    <property type="entry name" value="NagK_SO3507"/>
    <property type="match status" value="1"/>
</dbReference>
<protein>
    <submittedName>
        <fullName evidence="2">BadF/BadG/BcrA/BcrD ATPase family superfamily</fullName>
    </submittedName>
</protein>
<dbReference type="STRING" id="498211.CJA_1160"/>
<dbReference type="CDD" id="cd24082">
    <property type="entry name" value="ASKHA_NBD_GspK-like"/>
    <property type="match status" value="1"/>
</dbReference>
<dbReference type="AlphaFoldDB" id="B3PBU6"/>
<dbReference type="InterPro" id="IPR002731">
    <property type="entry name" value="ATPase_BadF"/>
</dbReference>